<protein>
    <submittedName>
        <fullName evidence="2">Uncharacterized protein</fullName>
    </submittedName>
</protein>
<keyword evidence="1" id="KW-0732">Signal</keyword>
<evidence type="ECO:0000256" key="1">
    <source>
        <dbReference type="SAM" id="SignalP"/>
    </source>
</evidence>
<comment type="caution">
    <text evidence="2">The sequence shown here is derived from an EMBL/GenBank/DDBJ whole genome shotgun (WGS) entry which is preliminary data.</text>
</comment>
<name>A0ABD0ZF25_9HEMI</name>
<proteinExistence type="predicted"/>
<keyword evidence="3" id="KW-1185">Reference proteome</keyword>
<reference evidence="2 3" key="1">
    <citation type="submission" date="2024-07" db="EMBL/GenBank/DDBJ databases">
        <title>Chromosome-level genome assembly of the water stick insect Ranatra chinensis (Heteroptera: Nepidae).</title>
        <authorList>
            <person name="Liu X."/>
        </authorList>
    </citation>
    <scope>NUCLEOTIDE SEQUENCE [LARGE SCALE GENOMIC DNA]</scope>
    <source>
        <strain evidence="2">Cailab_2021Rc</strain>
        <tissue evidence="2">Muscle</tissue>
    </source>
</reference>
<gene>
    <name evidence="2" type="ORF">AAG570_006372</name>
</gene>
<dbReference type="Proteomes" id="UP001558652">
    <property type="component" value="Unassembled WGS sequence"/>
</dbReference>
<accession>A0ABD0ZF25</accession>
<organism evidence="2 3">
    <name type="scientific">Ranatra chinensis</name>
    <dbReference type="NCBI Taxonomy" id="642074"/>
    <lineage>
        <taxon>Eukaryota</taxon>
        <taxon>Metazoa</taxon>
        <taxon>Ecdysozoa</taxon>
        <taxon>Arthropoda</taxon>
        <taxon>Hexapoda</taxon>
        <taxon>Insecta</taxon>
        <taxon>Pterygota</taxon>
        <taxon>Neoptera</taxon>
        <taxon>Paraneoptera</taxon>
        <taxon>Hemiptera</taxon>
        <taxon>Heteroptera</taxon>
        <taxon>Panheteroptera</taxon>
        <taxon>Nepomorpha</taxon>
        <taxon>Nepidae</taxon>
        <taxon>Ranatrinae</taxon>
        <taxon>Ranatra</taxon>
    </lineage>
</organism>
<sequence length="113" mass="12258">MKFCTSLLFVTVALGAAHSYTFVPQFVIEDGDILIPAEDLQVGLLRERRSPQGSIDFKAGVGPGRTGSAGLDYSHRVWRGRNGQSLELGGNYMGHFGNGKPQHNFGIGGTFRF</sequence>
<evidence type="ECO:0000313" key="3">
    <source>
        <dbReference type="Proteomes" id="UP001558652"/>
    </source>
</evidence>
<evidence type="ECO:0000313" key="2">
    <source>
        <dbReference type="EMBL" id="KAL1139388.1"/>
    </source>
</evidence>
<feature type="signal peptide" evidence="1">
    <location>
        <begin position="1"/>
        <end position="19"/>
    </location>
</feature>
<dbReference type="AlphaFoldDB" id="A0ABD0ZF25"/>
<feature type="chain" id="PRO_5044741259" evidence="1">
    <location>
        <begin position="20"/>
        <end position="113"/>
    </location>
</feature>
<dbReference type="EMBL" id="JBFDAA010000002">
    <property type="protein sequence ID" value="KAL1139388.1"/>
    <property type="molecule type" value="Genomic_DNA"/>
</dbReference>